<reference evidence="2" key="1">
    <citation type="journal article" date="2023" name="Science">
        <title>Elucidation of the pathway for biosynthesis of saponin adjuvants from the soapbark tree.</title>
        <authorList>
            <person name="Reed J."/>
            <person name="Orme A."/>
            <person name="El-Demerdash A."/>
            <person name="Owen C."/>
            <person name="Martin L.B.B."/>
            <person name="Misra R.C."/>
            <person name="Kikuchi S."/>
            <person name="Rejzek M."/>
            <person name="Martin A.C."/>
            <person name="Harkess A."/>
            <person name="Leebens-Mack J."/>
            <person name="Louveau T."/>
            <person name="Stephenson M.J."/>
            <person name="Osbourn A."/>
        </authorList>
    </citation>
    <scope>NUCLEOTIDE SEQUENCE</scope>
    <source>
        <strain evidence="2">S10</strain>
    </source>
</reference>
<dbReference type="KEGG" id="qsa:O6P43_005970"/>
<proteinExistence type="predicted"/>
<dbReference type="Pfam" id="PF23650">
    <property type="entry name" value="DUF7148"/>
    <property type="match status" value="1"/>
</dbReference>
<feature type="domain" description="DUF7148" evidence="1">
    <location>
        <begin position="67"/>
        <end position="186"/>
    </location>
</feature>
<dbReference type="InterPro" id="IPR055572">
    <property type="entry name" value="DUF7148"/>
</dbReference>
<gene>
    <name evidence="2" type="ORF">O6P43_005970</name>
</gene>
<dbReference type="PROSITE" id="PS51257">
    <property type="entry name" value="PROKAR_LIPOPROTEIN"/>
    <property type="match status" value="1"/>
</dbReference>
<dbReference type="PANTHER" id="PTHR36352">
    <property type="entry name" value="EXPRESSED PROTEIN"/>
    <property type="match status" value="1"/>
</dbReference>
<dbReference type="Proteomes" id="UP001163823">
    <property type="component" value="Chromosome 3"/>
</dbReference>
<dbReference type="GO" id="GO:0009535">
    <property type="term" value="C:chloroplast thylakoid membrane"/>
    <property type="evidence" value="ECO:0007669"/>
    <property type="project" value="TreeGrafter"/>
</dbReference>
<evidence type="ECO:0000313" key="2">
    <source>
        <dbReference type="EMBL" id="KAJ7976153.1"/>
    </source>
</evidence>
<dbReference type="EMBL" id="JARAOO010000003">
    <property type="protein sequence ID" value="KAJ7976153.1"/>
    <property type="molecule type" value="Genomic_DNA"/>
</dbReference>
<name>A0AAD7Q790_QUISA</name>
<keyword evidence="3" id="KW-1185">Reference proteome</keyword>
<evidence type="ECO:0000313" key="3">
    <source>
        <dbReference type="Proteomes" id="UP001163823"/>
    </source>
</evidence>
<accession>A0AAD7Q790</accession>
<dbReference type="PANTHER" id="PTHR36352:SF1">
    <property type="entry name" value="EXPRESSED PROTEIN"/>
    <property type="match status" value="1"/>
</dbReference>
<organism evidence="2 3">
    <name type="scientific">Quillaja saponaria</name>
    <name type="common">Soap bark tree</name>
    <dbReference type="NCBI Taxonomy" id="32244"/>
    <lineage>
        <taxon>Eukaryota</taxon>
        <taxon>Viridiplantae</taxon>
        <taxon>Streptophyta</taxon>
        <taxon>Embryophyta</taxon>
        <taxon>Tracheophyta</taxon>
        <taxon>Spermatophyta</taxon>
        <taxon>Magnoliopsida</taxon>
        <taxon>eudicotyledons</taxon>
        <taxon>Gunneridae</taxon>
        <taxon>Pentapetalae</taxon>
        <taxon>rosids</taxon>
        <taxon>fabids</taxon>
        <taxon>Fabales</taxon>
        <taxon>Quillajaceae</taxon>
        <taxon>Quillaja</taxon>
    </lineage>
</organism>
<comment type="caution">
    <text evidence="2">The sequence shown here is derived from an EMBL/GenBank/DDBJ whole genome shotgun (WGS) entry which is preliminary data.</text>
</comment>
<protein>
    <submittedName>
        <fullName evidence="2">Plant organelle RNA recognition domain</fullName>
    </submittedName>
</protein>
<dbReference type="AlphaFoldDB" id="A0AAD7Q790"/>
<sequence>MACAMKQFLYPTRENSHSQLSSTMLIAISSCNYQRFSRLRYSNLSTAARAAKKTVVKASAGNDGGADDGVSLGTMKLPPDTDIQRFESLLFQWANSLCQGANLPLPVPLKVDRVSGGARLGFITIGDGETEVLVYIDCLVFPATSNSGPVFRAIRNGHLKDKSPPGEPRIMRSLLQALKKSVEIARI</sequence>
<dbReference type="GO" id="GO:0009570">
    <property type="term" value="C:chloroplast stroma"/>
    <property type="evidence" value="ECO:0007669"/>
    <property type="project" value="TreeGrafter"/>
</dbReference>
<evidence type="ECO:0000259" key="1">
    <source>
        <dbReference type="Pfam" id="PF23650"/>
    </source>
</evidence>